<evidence type="ECO:0000256" key="8">
    <source>
        <dbReference type="ARBA" id="ARBA00022989"/>
    </source>
</evidence>
<evidence type="ECO:0000256" key="6">
    <source>
        <dbReference type="ARBA" id="ARBA00022801"/>
    </source>
</evidence>
<dbReference type="EMBL" id="JADBGI010000033">
    <property type="protein sequence ID" value="MBE3002048.1"/>
    <property type="molecule type" value="Genomic_DNA"/>
</dbReference>
<evidence type="ECO:0000313" key="14">
    <source>
        <dbReference type="EMBL" id="MBE3002048.1"/>
    </source>
</evidence>
<comment type="similarity">
    <text evidence="3">Belongs to the peptidase M50B family.</text>
</comment>
<evidence type="ECO:0000259" key="12">
    <source>
        <dbReference type="Pfam" id="PF02163"/>
    </source>
</evidence>
<evidence type="ECO:0000256" key="7">
    <source>
        <dbReference type="ARBA" id="ARBA00022833"/>
    </source>
</evidence>
<dbReference type="Pfam" id="PF17820">
    <property type="entry name" value="PDZ_6"/>
    <property type="match status" value="1"/>
</dbReference>
<evidence type="ECO:0000256" key="11">
    <source>
        <dbReference type="SAM" id="Phobius"/>
    </source>
</evidence>
<evidence type="ECO:0000313" key="15">
    <source>
        <dbReference type="Proteomes" id="UP000806528"/>
    </source>
</evidence>
<comment type="caution">
    <text evidence="14">The sequence shown here is derived from an EMBL/GenBank/DDBJ whole genome shotgun (WGS) entry which is preliminary data.</text>
</comment>
<dbReference type="GO" id="GO:0006508">
    <property type="term" value="P:proteolysis"/>
    <property type="evidence" value="ECO:0007669"/>
    <property type="project" value="UniProtKB-KW"/>
</dbReference>
<feature type="transmembrane region" description="Helical" evidence="11">
    <location>
        <begin position="367"/>
        <end position="387"/>
    </location>
</feature>
<feature type="transmembrane region" description="Helical" evidence="11">
    <location>
        <begin position="423"/>
        <end position="447"/>
    </location>
</feature>
<dbReference type="InterPro" id="IPR041489">
    <property type="entry name" value="PDZ_6"/>
</dbReference>
<evidence type="ECO:0000256" key="1">
    <source>
        <dbReference type="ARBA" id="ARBA00001947"/>
    </source>
</evidence>
<dbReference type="GO" id="GO:0008233">
    <property type="term" value="F:peptidase activity"/>
    <property type="evidence" value="ECO:0007669"/>
    <property type="project" value="UniProtKB-KW"/>
</dbReference>
<feature type="domain" description="Peptidase M50" evidence="12">
    <location>
        <begin position="13"/>
        <end position="409"/>
    </location>
</feature>
<feature type="transmembrane region" description="Helical" evidence="11">
    <location>
        <begin position="6"/>
        <end position="24"/>
    </location>
</feature>
<feature type="transmembrane region" description="Helical" evidence="11">
    <location>
        <begin position="131"/>
        <end position="156"/>
    </location>
</feature>
<keyword evidence="4 14" id="KW-0645">Protease</keyword>
<feature type="domain" description="PDZ" evidence="13">
    <location>
        <begin position="190"/>
        <end position="215"/>
    </location>
</feature>
<accession>A0ABR9PDZ6</accession>
<dbReference type="InterPro" id="IPR036034">
    <property type="entry name" value="PDZ_sf"/>
</dbReference>
<name>A0ABR9PDZ6_9ACTN</name>
<evidence type="ECO:0000256" key="3">
    <source>
        <dbReference type="ARBA" id="ARBA00007931"/>
    </source>
</evidence>
<protein>
    <submittedName>
        <fullName evidence="14">Site-2 protease family protein</fullName>
    </submittedName>
</protein>
<gene>
    <name evidence="14" type="ORF">IDM40_25605</name>
</gene>
<dbReference type="PANTHER" id="PTHR42837">
    <property type="entry name" value="REGULATOR OF SIGMA-E PROTEASE RSEP"/>
    <property type="match status" value="1"/>
</dbReference>
<evidence type="ECO:0000259" key="13">
    <source>
        <dbReference type="Pfam" id="PF17820"/>
    </source>
</evidence>
<sequence length="457" mass="49370">MVVLLTVVGIILFVLGLLFSIAWHELGHLSTAKMFGIKCTEYMVGFGKTLWSFRRGDTEYGVKAVPLGGFVRMVGMIPPARRSAVAAGDTSARKMSRWRAMAEDSREASYIELEPGDENRQFYQRSPWKRLIVMFAGPGMNVILAAILLAVLFMGIGIPKETTTVGEVNECMAPADTQIESCEDPGAQPTPAAEAGILPGDRIVSIDGEATPEWNDANQKIRTSLGSTAFEVERDGETFRTDVDIVENELPARDASGEIIYETDAEGDNVYDDDGRRVMQTETVGFLGIVFEQERARLGPVESAQEMGTMLVAVGEALVALPSKVPEVFGAAFLGEQRTEDSPVGIVGISRIGGEIMSQGLPVADTAAIMLQILAGVNLFLFAFNMLPILPLDGGHMAGAIWESIKRNAARLFKRPDPGPVDVALLTPVAYVVVACFLVFSVILLVADLINPVRLFG</sequence>
<comment type="subcellular location">
    <subcellularLocation>
        <location evidence="2">Membrane</location>
        <topology evidence="2">Multi-pass membrane protein</topology>
    </subcellularLocation>
</comment>
<dbReference type="Gene3D" id="2.30.42.10">
    <property type="match status" value="1"/>
</dbReference>
<proteinExistence type="inferred from homology"/>
<keyword evidence="9" id="KW-0482">Metalloprotease</keyword>
<reference evidence="14 15" key="1">
    <citation type="submission" date="2020-09" db="EMBL/GenBank/DDBJ databases">
        <title>Diversity and distribution of actinomycetes associated with coral in the coast of Hainan.</title>
        <authorList>
            <person name="Li F."/>
        </authorList>
    </citation>
    <scope>NUCLEOTIDE SEQUENCE [LARGE SCALE GENOMIC DNA]</scope>
    <source>
        <strain evidence="14 15">HNM0947</strain>
    </source>
</reference>
<keyword evidence="8 11" id="KW-1133">Transmembrane helix</keyword>
<evidence type="ECO:0000256" key="2">
    <source>
        <dbReference type="ARBA" id="ARBA00004141"/>
    </source>
</evidence>
<dbReference type="InterPro" id="IPR008915">
    <property type="entry name" value="Peptidase_M50"/>
</dbReference>
<keyword evidence="5 11" id="KW-0812">Transmembrane</keyword>
<dbReference type="PANTHER" id="PTHR42837:SF2">
    <property type="entry name" value="MEMBRANE METALLOPROTEASE ARASP2, CHLOROPLASTIC-RELATED"/>
    <property type="match status" value="1"/>
</dbReference>
<evidence type="ECO:0000256" key="5">
    <source>
        <dbReference type="ARBA" id="ARBA00022692"/>
    </source>
</evidence>
<dbReference type="InterPro" id="IPR004387">
    <property type="entry name" value="Pept_M50_Zn"/>
</dbReference>
<keyword evidence="15" id="KW-1185">Reference proteome</keyword>
<evidence type="ECO:0000256" key="9">
    <source>
        <dbReference type="ARBA" id="ARBA00023049"/>
    </source>
</evidence>
<dbReference type="RefSeq" id="WP_193124638.1">
    <property type="nucleotide sequence ID" value="NZ_JADBGI010000033.1"/>
</dbReference>
<dbReference type="CDD" id="cd06163">
    <property type="entry name" value="S2P-M50_PDZ_RseP-like"/>
    <property type="match status" value="1"/>
</dbReference>
<organism evidence="14 15">
    <name type="scientific">Nocardiopsis coralli</name>
    <dbReference type="NCBI Taxonomy" id="2772213"/>
    <lineage>
        <taxon>Bacteria</taxon>
        <taxon>Bacillati</taxon>
        <taxon>Actinomycetota</taxon>
        <taxon>Actinomycetes</taxon>
        <taxon>Streptosporangiales</taxon>
        <taxon>Nocardiopsidaceae</taxon>
        <taxon>Nocardiopsis</taxon>
    </lineage>
</organism>
<keyword evidence="7" id="KW-0862">Zinc</keyword>
<dbReference type="Pfam" id="PF02163">
    <property type="entry name" value="Peptidase_M50"/>
    <property type="match status" value="1"/>
</dbReference>
<evidence type="ECO:0000256" key="10">
    <source>
        <dbReference type="ARBA" id="ARBA00023136"/>
    </source>
</evidence>
<dbReference type="SUPFAM" id="SSF50156">
    <property type="entry name" value="PDZ domain-like"/>
    <property type="match status" value="1"/>
</dbReference>
<keyword evidence="10 11" id="KW-0472">Membrane</keyword>
<comment type="cofactor">
    <cofactor evidence="1">
        <name>Zn(2+)</name>
        <dbReference type="ChEBI" id="CHEBI:29105"/>
    </cofactor>
</comment>
<dbReference type="Proteomes" id="UP000806528">
    <property type="component" value="Unassembled WGS sequence"/>
</dbReference>
<evidence type="ECO:0000256" key="4">
    <source>
        <dbReference type="ARBA" id="ARBA00022670"/>
    </source>
</evidence>
<keyword evidence="6" id="KW-0378">Hydrolase</keyword>